<evidence type="ECO:0000313" key="7">
    <source>
        <dbReference type="Proteomes" id="UP000295714"/>
    </source>
</evidence>
<comment type="subcellular location">
    <subcellularLocation>
        <location evidence="1">Membrane</location>
        <topology evidence="1">Multi-pass membrane protein</topology>
    </subcellularLocation>
</comment>
<name>A0A4R1KZF2_9FLAO</name>
<dbReference type="EMBL" id="SMGI01000001">
    <property type="protein sequence ID" value="TCK69419.1"/>
    <property type="molecule type" value="Genomic_DNA"/>
</dbReference>
<sequence length="121" mass="13352">MESNYYEVSMRKDNQLLVITHLCQLLTCFTGFGGLIVPLILWVTQKDKVEGMDAHGKAIINFQLSIIIYTIISIPLIILFGLGILLLIAIGLFAFILPIINGIKASNGELPSYPLSLNFVS</sequence>
<keyword evidence="3 5" id="KW-1133">Transmembrane helix</keyword>
<reference evidence="6 7" key="1">
    <citation type="journal article" date="2015" name="Stand. Genomic Sci.">
        <title>Genomic Encyclopedia of Bacterial and Archaeal Type Strains, Phase III: the genomes of soil and plant-associated and newly described type strains.</title>
        <authorList>
            <person name="Whitman W.B."/>
            <person name="Woyke T."/>
            <person name="Klenk H.P."/>
            <person name="Zhou Y."/>
            <person name="Lilburn T.G."/>
            <person name="Beck B.J."/>
            <person name="De Vos P."/>
            <person name="Vandamme P."/>
            <person name="Eisen J.A."/>
            <person name="Garrity G."/>
            <person name="Hugenholtz P."/>
            <person name="Kyrpides N.C."/>
        </authorList>
    </citation>
    <scope>NUCLEOTIDE SEQUENCE [LARGE SCALE GENOMIC DNA]</scope>
    <source>
        <strain evidence="6 7">CECT 8445</strain>
    </source>
</reference>
<evidence type="ECO:0000313" key="6">
    <source>
        <dbReference type="EMBL" id="TCK69419.1"/>
    </source>
</evidence>
<accession>A0A4R1KZF2</accession>
<protein>
    <recommendedName>
        <fullName evidence="8">Tic20 family protein</fullName>
    </recommendedName>
</protein>
<dbReference type="Pfam" id="PF09685">
    <property type="entry name" value="MamF_MmsF"/>
    <property type="match status" value="1"/>
</dbReference>
<dbReference type="AlphaFoldDB" id="A0A4R1KZF2"/>
<comment type="caution">
    <text evidence="6">The sequence shown here is derived from an EMBL/GenBank/DDBJ whole genome shotgun (WGS) entry which is preliminary data.</text>
</comment>
<evidence type="ECO:0008006" key="8">
    <source>
        <dbReference type="Google" id="ProtNLM"/>
    </source>
</evidence>
<evidence type="ECO:0000256" key="5">
    <source>
        <dbReference type="SAM" id="Phobius"/>
    </source>
</evidence>
<feature type="transmembrane region" description="Helical" evidence="5">
    <location>
        <begin position="16"/>
        <end position="43"/>
    </location>
</feature>
<dbReference type="Proteomes" id="UP000295714">
    <property type="component" value="Unassembled WGS sequence"/>
</dbReference>
<keyword evidence="2 5" id="KW-0812">Transmembrane</keyword>
<keyword evidence="7" id="KW-1185">Reference proteome</keyword>
<evidence type="ECO:0000256" key="3">
    <source>
        <dbReference type="ARBA" id="ARBA00022989"/>
    </source>
</evidence>
<evidence type="ECO:0000256" key="2">
    <source>
        <dbReference type="ARBA" id="ARBA00022692"/>
    </source>
</evidence>
<dbReference type="InterPro" id="IPR019109">
    <property type="entry name" value="MamF_MmsF"/>
</dbReference>
<keyword evidence="4 5" id="KW-0472">Membrane</keyword>
<feature type="transmembrane region" description="Helical" evidence="5">
    <location>
        <begin position="64"/>
        <end position="97"/>
    </location>
</feature>
<gene>
    <name evidence="6" type="ORF">DFQ05_0940</name>
</gene>
<organism evidence="6 7">
    <name type="scientific">Winogradskyella wandonensis</name>
    <dbReference type="NCBI Taxonomy" id="1442586"/>
    <lineage>
        <taxon>Bacteria</taxon>
        <taxon>Pseudomonadati</taxon>
        <taxon>Bacteroidota</taxon>
        <taxon>Flavobacteriia</taxon>
        <taxon>Flavobacteriales</taxon>
        <taxon>Flavobacteriaceae</taxon>
        <taxon>Winogradskyella</taxon>
    </lineage>
</organism>
<evidence type="ECO:0000256" key="1">
    <source>
        <dbReference type="ARBA" id="ARBA00004141"/>
    </source>
</evidence>
<proteinExistence type="predicted"/>
<evidence type="ECO:0000256" key="4">
    <source>
        <dbReference type="ARBA" id="ARBA00023136"/>
    </source>
</evidence>